<accession>A0ABV9XTU7</accession>
<protein>
    <submittedName>
        <fullName evidence="3">MerR family transcriptional regulator</fullName>
    </submittedName>
</protein>
<gene>
    <name evidence="3" type="ORF">ACFPFM_04155</name>
</gene>
<evidence type="ECO:0000256" key="1">
    <source>
        <dbReference type="ARBA" id="ARBA00023125"/>
    </source>
</evidence>
<dbReference type="Pfam" id="PF13411">
    <property type="entry name" value="MerR_1"/>
    <property type="match status" value="1"/>
</dbReference>
<dbReference type="InterPro" id="IPR000551">
    <property type="entry name" value="MerR-type_HTH_dom"/>
</dbReference>
<proteinExistence type="predicted"/>
<dbReference type="SUPFAM" id="SSF46955">
    <property type="entry name" value="Putative DNA-binding domain"/>
    <property type="match status" value="1"/>
</dbReference>
<dbReference type="PROSITE" id="PS50937">
    <property type="entry name" value="HTH_MERR_2"/>
    <property type="match status" value="1"/>
</dbReference>
<name>A0ABV9XTU7_9PSEU</name>
<dbReference type="SMART" id="SM00422">
    <property type="entry name" value="HTH_MERR"/>
    <property type="match status" value="1"/>
</dbReference>
<evidence type="ECO:0000259" key="2">
    <source>
        <dbReference type="PROSITE" id="PS50937"/>
    </source>
</evidence>
<keyword evidence="4" id="KW-1185">Reference proteome</keyword>
<dbReference type="EMBL" id="JBHSJB010000004">
    <property type="protein sequence ID" value="MFC5052947.1"/>
    <property type="molecule type" value="Genomic_DNA"/>
</dbReference>
<dbReference type="PANTHER" id="PTHR30204">
    <property type="entry name" value="REDOX-CYCLING DRUG-SENSING TRANSCRIPTIONAL ACTIVATOR SOXR"/>
    <property type="match status" value="1"/>
</dbReference>
<comment type="caution">
    <text evidence="3">The sequence shown here is derived from an EMBL/GenBank/DDBJ whole genome shotgun (WGS) entry which is preliminary data.</text>
</comment>
<dbReference type="CDD" id="cd00592">
    <property type="entry name" value="HTH_MerR-like"/>
    <property type="match status" value="1"/>
</dbReference>
<dbReference type="Proteomes" id="UP001595833">
    <property type="component" value="Unassembled WGS sequence"/>
</dbReference>
<organism evidence="3 4">
    <name type="scientific">Saccharothrix xinjiangensis</name>
    <dbReference type="NCBI Taxonomy" id="204798"/>
    <lineage>
        <taxon>Bacteria</taxon>
        <taxon>Bacillati</taxon>
        <taxon>Actinomycetota</taxon>
        <taxon>Actinomycetes</taxon>
        <taxon>Pseudonocardiales</taxon>
        <taxon>Pseudonocardiaceae</taxon>
        <taxon>Saccharothrix</taxon>
    </lineage>
</organism>
<sequence>MTGITGGGVLGIGDLSRRTGVPVRTIRFYCDEGLLDAGRSAGGHRRFDEAAVERLRTVRRLRAIGLGLPAVADVLAGRRSLTEVIAGERAGLDAAMAEMAWRRAALRAVADAAPADRTDRLDLLAAVPDVPAARDSLIAFWRRDYLDPATTPTAEMFLSVIAPPPPVDPTPDQVVAYAGMVVVASDASLGRRMRARDRVRDESALHEGIGLACDLARPLVAAGRPPGAGEALDVFVAAHAAVRGARDTPAFRRELRARTEVERDPRLRRYWRLVGAVTGERVTLGDAYSWLLDALPTA</sequence>
<dbReference type="PANTHER" id="PTHR30204:SF93">
    <property type="entry name" value="HTH MERR-TYPE DOMAIN-CONTAINING PROTEIN"/>
    <property type="match status" value="1"/>
</dbReference>
<dbReference type="InterPro" id="IPR047057">
    <property type="entry name" value="MerR_fam"/>
</dbReference>
<evidence type="ECO:0000313" key="4">
    <source>
        <dbReference type="Proteomes" id="UP001595833"/>
    </source>
</evidence>
<dbReference type="RefSeq" id="WP_344037975.1">
    <property type="nucleotide sequence ID" value="NZ_BAAAKE010000009.1"/>
</dbReference>
<dbReference type="PRINTS" id="PR00040">
    <property type="entry name" value="HTHMERR"/>
</dbReference>
<reference evidence="4" key="1">
    <citation type="journal article" date="2019" name="Int. J. Syst. Evol. Microbiol.">
        <title>The Global Catalogue of Microorganisms (GCM) 10K type strain sequencing project: providing services to taxonomists for standard genome sequencing and annotation.</title>
        <authorList>
            <consortium name="The Broad Institute Genomics Platform"/>
            <consortium name="The Broad Institute Genome Sequencing Center for Infectious Disease"/>
            <person name="Wu L."/>
            <person name="Ma J."/>
        </authorList>
    </citation>
    <scope>NUCLEOTIDE SEQUENCE [LARGE SCALE GENOMIC DNA]</scope>
    <source>
        <strain evidence="4">KCTC 12848</strain>
    </source>
</reference>
<dbReference type="InterPro" id="IPR009061">
    <property type="entry name" value="DNA-bd_dom_put_sf"/>
</dbReference>
<keyword evidence="1" id="KW-0238">DNA-binding</keyword>
<feature type="domain" description="HTH merR-type" evidence="2">
    <location>
        <begin position="9"/>
        <end position="77"/>
    </location>
</feature>
<evidence type="ECO:0000313" key="3">
    <source>
        <dbReference type="EMBL" id="MFC5052947.1"/>
    </source>
</evidence>
<dbReference type="Gene3D" id="1.10.1660.10">
    <property type="match status" value="1"/>
</dbReference>